<keyword evidence="2" id="KW-0732">Signal</keyword>
<dbReference type="AlphaFoldDB" id="A0AAU8JUI8"/>
<dbReference type="InterPro" id="IPR012533">
    <property type="entry name" value="YcnI-copper_dom"/>
</dbReference>
<accession>A0AAU8JUI8</accession>
<protein>
    <submittedName>
        <fullName evidence="4">DUF1775 domain-containing protein</fullName>
    </submittedName>
</protein>
<dbReference type="KEGG" id="kcm:ABWK59_07565"/>
<sequence>MKRPLARAATPLAALAAVLALAVPAAAHVEVKSTPAQALAVDAVVAFDAEGENPGSGITEVKVTLPAGIAPGDVTLAEGPKGWTLKPTADGFAVSGPALGASKDAAYKVKVRQLPDAKELAFKSVVTYADGKVDRWIELPQGAAKPAHPAPVLKLSAAAPGATPLAAATTAAAPSSAAAAAPAPVQPSAPASAAAEASAPVAQSGGSSVGGAVTIGLVVALVVLVGGVVWWRRRTPES</sequence>
<organism evidence="4">
    <name type="scientific">Kitasatospora camelliae</name>
    <dbReference type="NCBI Taxonomy" id="3156397"/>
    <lineage>
        <taxon>Bacteria</taxon>
        <taxon>Bacillati</taxon>
        <taxon>Actinomycetota</taxon>
        <taxon>Actinomycetes</taxon>
        <taxon>Kitasatosporales</taxon>
        <taxon>Streptomycetaceae</taxon>
        <taxon>Kitasatospora</taxon>
    </lineage>
</organism>
<evidence type="ECO:0000313" key="4">
    <source>
        <dbReference type="EMBL" id="XCM78800.1"/>
    </source>
</evidence>
<keyword evidence="1" id="KW-0812">Transmembrane</keyword>
<evidence type="ECO:0000256" key="2">
    <source>
        <dbReference type="SAM" id="SignalP"/>
    </source>
</evidence>
<gene>
    <name evidence="4" type="ORF">ABWK59_07565</name>
</gene>
<dbReference type="EMBL" id="CP159872">
    <property type="protein sequence ID" value="XCM78800.1"/>
    <property type="molecule type" value="Genomic_DNA"/>
</dbReference>
<feature type="domain" description="YncI copper-binding" evidence="3">
    <location>
        <begin position="99"/>
        <end position="155"/>
    </location>
</feature>
<dbReference type="RefSeq" id="WP_354638974.1">
    <property type="nucleotide sequence ID" value="NZ_CP159872.1"/>
</dbReference>
<feature type="transmembrane region" description="Helical" evidence="1">
    <location>
        <begin position="209"/>
        <end position="231"/>
    </location>
</feature>
<dbReference type="InterPro" id="IPR038507">
    <property type="entry name" value="YcnI-like_sf"/>
</dbReference>
<feature type="chain" id="PRO_5043706283" evidence="2">
    <location>
        <begin position="28"/>
        <end position="238"/>
    </location>
</feature>
<name>A0AAU8JUI8_9ACTN</name>
<feature type="signal peptide" evidence="2">
    <location>
        <begin position="1"/>
        <end position="27"/>
    </location>
</feature>
<proteinExistence type="predicted"/>
<dbReference type="Pfam" id="PF07987">
    <property type="entry name" value="DUF1775"/>
    <property type="match status" value="1"/>
</dbReference>
<keyword evidence="1" id="KW-1133">Transmembrane helix</keyword>
<keyword evidence="1" id="KW-0472">Membrane</keyword>
<evidence type="ECO:0000259" key="3">
    <source>
        <dbReference type="Pfam" id="PF07987"/>
    </source>
</evidence>
<reference evidence="4" key="1">
    <citation type="submission" date="2024-06" db="EMBL/GenBank/DDBJ databases">
        <title>The genome sequences of Kitasatospora sp. strain HUAS MG31.</title>
        <authorList>
            <person name="Mo P."/>
        </authorList>
    </citation>
    <scope>NUCLEOTIDE SEQUENCE</scope>
    <source>
        <strain evidence="4">HUAS MG31</strain>
    </source>
</reference>
<dbReference type="Gene3D" id="2.60.40.2230">
    <property type="entry name" value="Uncharacterised protein YcnI-like PF07987, DUF1775"/>
    <property type="match status" value="1"/>
</dbReference>
<evidence type="ECO:0000256" key="1">
    <source>
        <dbReference type="SAM" id="Phobius"/>
    </source>
</evidence>